<proteinExistence type="predicted"/>
<dbReference type="AlphaFoldDB" id="A0A4Q9GXB2"/>
<dbReference type="Proteomes" id="UP000292120">
    <property type="component" value="Unassembled WGS sequence"/>
</dbReference>
<feature type="transmembrane region" description="Helical" evidence="1">
    <location>
        <begin position="29"/>
        <end position="48"/>
    </location>
</feature>
<comment type="caution">
    <text evidence="2">The sequence shown here is derived from an EMBL/GenBank/DDBJ whole genome shotgun (WGS) entry which is preliminary data.</text>
</comment>
<accession>A0A4Q9GXB2</accession>
<keyword evidence="1" id="KW-0812">Transmembrane</keyword>
<keyword evidence="3" id="KW-1185">Reference proteome</keyword>
<organism evidence="2 3">
    <name type="scientific">Aquabacterium lacunae</name>
    <dbReference type="NCBI Taxonomy" id="2528630"/>
    <lineage>
        <taxon>Bacteria</taxon>
        <taxon>Pseudomonadati</taxon>
        <taxon>Pseudomonadota</taxon>
        <taxon>Betaproteobacteria</taxon>
        <taxon>Burkholderiales</taxon>
        <taxon>Aquabacterium</taxon>
    </lineage>
</organism>
<dbReference type="EMBL" id="SIXI01000005">
    <property type="protein sequence ID" value="TBO29410.1"/>
    <property type="molecule type" value="Genomic_DNA"/>
</dbReference>
<dbReference type="RefSeq" id="WP_130968705.1">
    <property type="nucleotide sequence ID" value="NZ_SIXI01000005.1"/>
</dbReference>
<keyword evidence="1" id="KW-0472">Membrane</keyword>
<reference evidence="2 3" key="1">
    <citation type="submission" date="2019-02" db="EMBL/GenBank/DDBJ databases">
        <title>Aquabacterium sp. strain KMB7.</title>
        <authorList>
            <person name="Chen W.-M."/>
        </authorList>
    </citation>
    <scope>NUCLEOTIDE SEQUENCE [LARGE SCALE GENOMIC DNA]</scope>
    <source>
        <strain evidence="2 3">KMB7</strain>
    </source>
</reference>
<keyword evidence="1" id="KW-1133">Transmembrane helix</keyword>
<feature type="transmembrane region" description="Helical" evidence="1">
    <location>
        <begin position="55"/>
        <end position="74"/>
    </location>
</feature>
<gene>
    <name evidence="2" type="ORF">EYS42_13500</name>
</gene>
<evidence type="ECO:0000256" key="1">
    <source>
        <dbReference type="SAM" id="Phobius"/>
    </source>
</evidence>
<sequence length="167" mass="19096">MSPPPSPHARASLQQAVQRQLMQQLDQRWQQVLGSFGLSVLLLGFGALRMSRIGLDLWAVALLMCGGLAAVWHFQARARWKAQLGPHDDWLSPVDQALVGAGWLWAEAWPLGAGEWGLEAEQGFWWPFLAACTYALWRLRQNARRHWCIWHARALRHALRAHRQPLR</sequence>
<name>A0A4Q9GXB2_9BURK</name>
<evidence type="ECO:0000313" key="2">
    <source>
        <dbReference type="EMBL" id="TBO29410.1"/>
    </source>
</evidence>
<protein>
    <submittedName>
        <fullName evidence="2">Uncharacterized protein</fullName>
    </submittedName>
</protein>
<evidence type="ECO:0000313" key="3">
    <source>
        <dbReference type="Proteomes" id="UP000292120"/>
    </source>
</evidence>